<dbReference type="Pfam" id="PF00067">
    <property type="entry name" value="p450"/>
    <property type="match status" value="1"/>
</dbReference>
<keyword evidence="7 13" id="KW-0479">Metal-binding</keyword>
<reference evidence="15" key="1">
    <citation type="submission" date="2019-10" db="EMBL/GenBank/DDBJ databases">
        <authorList>
            <consortium name="DOE Joint Genome Institute"/>
            <person name="Kuo A."/>
            <person name="Miyauchi S."/>
            <person name="Kiss E."/>
            <person name="Drula E."/>
            <person name="Kohler A."/>
            <person name="Sanchez-Garcia M."/>
            <person name="Andreopoulos B."/>
            <person name="Barry K.W."/>
            <person name="Bonito G."/>
            <person name="Buee M."/>
            <person name="Carver A."/>
            <person name="Chen C."/>
            <person name="Cichocki N."/>
            <person name="Clum A."/>
            <person name="Culley D."/>
            <person name="Crous P.W."/>
            <person name="Fauchery L."/>
            <person name="Girlanda M."/>
            <person name="Hayes R."/>
            <person name="Keri Z."/>
            <person name="LaButti K."/>
            <person name="Lipzen A."/>
            <person name="Lombard V."/>
            <person name="Magnuson J."/>
            <person name="Maillard F."/>
            <person name="Morin E."/>
            <person name="Murat C."/>
            <person name="Nolan M."/>
            <person name="Ohm R."/>
            <person name="Pangilinan J."/>
            <person name="Pereira M."/>
            <person name="Perotto S."/>
            <person name="Peter M."/>
            <person name="Riley R."/>
            <person name="Sitrit Y."/>
            <person name="Stielow B."/>
            <person name="Szollosi G."/>
            <person name="Zifcakova L."/>
            <person name="Stursova M."/>
            <person name="Spatafora J.W."/>
            <person name="Tedersoo L."/>
            <person name="Vaario L.-M."/>
            <person name="Yamada A."/>
            <person name="Yan M."/>
            <person name="Wang P."/>
            <person name="Xu J."/>
            <person name="Bruns T."/>
            <person name="Baldrian P."/>
            <person name="Vilgalys R."/>
            <person name="Henrissat B."/>
            <person name="Grigoriev I.V."/>
            <person name="Hibbett D."/>
            <person name="Nagy L.G."/>
            <person name="Martin F.M."/>
        </authorList>
    </citation>
    <scope>NUCLEOTIDE SEQUENCE</scope>
    <source>
        <strain evidence="15">BED1</strain>
    </source>
</reference>
<evidence type="ECO:0000256" key="9">
    <source>
        <dbReference type="ARBA" id="ARBA00023002"/>
    </source>
</evidence>
<evidence type="ECO:0000256" key="14">
    <source>
        <dbReference type="RuleBase" id="RU000461"/>
    </source>
</evidence>
<evidence type="ECO:0000313" key="16">
    <source>
        <dbReference type="Proteomes" id="UP001194468"/>
    </source>
</evidence>
<evidence type="ECO:0000256" key="3">
    <source>
        <dbReference type="ARBA" id="ARBA00004721"/>
    </source>
</evidence>
<gene>
    <name evidence="15" type="ORF">L210DRAFT_3408186</name>
</gene>
<reference evidence="15" key="2">
    <citation type="journal article" date="2020" name="Nat. Commun.">
        <title>Large-scale genome sequencing of mycorrhizal fungi provides insights into the early evolution of symbiotic traits.</title>
        <authorList>
            <person name="Miyauchi S."/>
            <person name="Kiss E."/>
            <person name="Kuo A."/>
            <person name="Drula E."/>
            <person name="Kohler A."/>
            <person name="Sanchez-Garcia M."/>
            <person name="Morin E."/>
            <person name="Andreopoulos B."/>
            <person name="Barry K.W."/>
            <person name="Bonito G."/>
            <person name="Buee M."/>
            <person name="Carver A."/>
            <person name="Chen C."/>
            <person name="Cichocki N."/>
            <person name="Clum A."/>
            <person name="Culley D."/>
            <person name="Crous P.W."/>
            <person name="Fauchery L."/>
            <person name="Girlanda M."/>
            <person name="Hayes R.D."/>
            <person name="Keri Z."/>
            <person name="LaButti K."/>
            <person name="Lipzen A."/>
            <person name="Lombard V."/>
            <person name="Magnuson J."/>
            <person name="Maillard F."/>
            <person name="Murat C."/>
            <person name="Nolan M."/>
            <person name="Ohm R.A."/>
            <person name="Pangilinan J."/>
            <person name="Pereira M.F."/>
            <person name="Perotto S."/>
            <person name="Peter M."/>
            <person name="Pfister S."/>
            <person name="Riley R."/>
            <person name="Sitrit Y."/>
            <person name="Stielow J.B."/>
            <person name="Szollosi G."/>
            <person name="Zifcakova L."/>
            <person name="Stursova M."/>
            <person name="Spatafora J.W."/>
            <person name="Tedersoo L."/>
            <person name="Vaario L.M."/>
            <person name="Yamada A."/>
            <person name="Yan M."/>
            <person name="Wang P."/>
            <person name="Xu J."/>
            <person name="Bruns T."/>
            <person name="Baldrian P."/>
            <person name="Vilgalys R."/>
            <person name="Dunand C."/>
            <person name="Henrissat B."/>
            <person name="Grigoriev I.V."/>
            <person name="Hibbett D."/>
            <person name="Nagy L.G."/>
            <person name="Martin F.M."/>
        </authorList>
    </citation>
    <scope>NUCLEOTIDE SEQUENCE</scope>
    <source>
        <strain evidence="15">BED1</strain>
    </source>
</reference>
<comment type="similarity">
    <text evidence="4 14">Belongs to the cytochrome P450 family.</text>
</comment>
<name>A0AAD4BPG4_BOLED</name>
<keyword evidence="8" id="KW-1133">Transmembrane helix</keyword>
<dbReference type="GO" id="GO:0004497">
    <property type="term" value="F:monooxygenase activity"/>
    <property type="evidence" value="ECO:0007669"/>
    <property type="project" value="UniProtKB-KW"/>
</dbReference>
<keyword evidence="6" id="KW-0812">Transmembrane</keyword>
<organism evidence="15 16">
    <name type="scientific">Boletus edulis BED1</name>
    <dbReference type="NCBI Taxonomy" id="1328754"/>
    <lineage>
        <taxon>Eukaryota</taxon>
        <taxon>Fungi</taxon>
        <taxon>Dikarya</taxon>
        <taxon>Basidiomycota</taxon>
        <taxon>Agaricomycotina</taxon>
        <taxon>Agaricomycetes</taxon>
        <taxon>Agaricomycetidae</taxon>
        <taxon>Boletales</taxon>
        <taxon>Boletineae</taxon>
        <taxon>Boletaceae</taxon>
        <taxon>Boletoideae</taxon>
        <taxon>Boletus</taxon>
    </lineage>
</organism>
<evidence type="ECO:0000256" key="1">
    <source>
        <dbReference type="ARBA" id="ARBA00001971"/>
    </source>
</evidence>
<keyword evidence="9 14" id="KW-0560">Oxidoreductase</keyword>
<evidence type="ECO:0000256" key="8">
    <source>
        <dbReference type="ARBA" id="ARBA00022989"/>
    </source>
</evidence>
<dbReference type="GO" id="GO:0016705">
    <property type="term" value="F:oxidoreductase activity, acting on paired donors, with incorporation or reduction of molecular oxygen"/>
    <property type="evidence" value="ECO:0007669"/>
    <property type="project" value="InterPro"/>
</dbReference>
<dbReference type="GO" id="GO:0016020">
    <property type="term" value="C:membrane"/>
    <property type="evidence" value="ECO:0007669"/>
    <property type="project" value="UniProtKB-SubCell"/>
</dbReference>
<dbReference type="AlphaFoldDB" id="A0AAD4BPG4"/>
<evidence type="ECO:0000313" key="15">
    <source>
        <dbReference type="EMBL" id="KAF8436030.1"/>
    </source>
</evidence>
<comment type="caution">
    <text evidence="15">The sequence shown here is derived from an EMBL/GenBank/DDBJ whole genome shotgun (WGS) entry which is preliminary data.</text>
</comment>
<evidence type="ECO:0000256" key="7">
    <source>
        <dbReference type="ARBA" id="ARBA00022723"/>
    </source>
</evidence>
<protein>
    <submittedName>
        <fullName evidence="15">Cytochrome P450</fullName>
    </submittedName>
</protein>
<dbReference type="PRINTS" id="PR00385">
    <property type="entry name" value="P450"/>
</dbReference>
<dbReference type="InterPro" id="IPR050121">
    <property type="entry name" value="Cytochrome_P450_monoxygenase"/>
</dbReference>
<proteinExistence type="inferred from homology"/>
<dbReference type="SUPFAM" id="SSF48264">
    <property type="entry name" value="Cytochrome P450"/>
    <property type="match status" value="1"/>
</dbReference>
<keyword evidence="10 13" id="KW-0408">Iron</keyword>
<comment type="pathway">
    <text evidence="3">Secondary metabolite biosynthesis; terpenoid biosynthesis.</text>
</comment>
<keyword evidence="16" id="KW-1185">Reference proteome</keyword>
<evidence type="ECO:0000256" key="10">
    <source>
        <dbReference type="ARBA" id="ARBA00023004"/>
    </source>
</evidence>
<feature type="binding site" description="axial binding residue" evidence="13">
    <location>
        <position position="482"/>
    </location>
    <ligand>
        <name>heme</name>
        <dbReference type="ChEBI" id="CHEBI:30413"/>
    </ligand>
    <ligandPart>
        <name>Fe</name>
        <dbReference type="ChEBI" id="CHEBI:18248"/>
    </ligandPart>
</feature>
<dbReference type="EMBL" id="WHUW01000023">
    <property type="protein sequence ID" value="KAF8436030.1"/>
    <property type="molecule type" value="Genomic_DNA"/>
</dbReference>
<keyword evidence="12" id="KW-0472">Membrane</keyword>
<dbReference type="GO" id="GO:0005506">
    <property type="term" value="F:iron ion binding"/>
    <property type="evidence" value="ECO:0007669"/>
    <property type="project" value="InterPro"/>
</dbReference>
<dbReference type="PROSITE" id="PS00086">
    <property type="entry name" value="CYTOCHROME_P450"/>
    <property type="match status" value="1"/>
</dbReference>
<dbReference type="Gene3D" id="1.10.630.10">
    <property type="entry name" value="Cytochrome P450"/>
    <property type="match status" value="1"/>
</dbReference>
<keyword evidence="5 13" id="KW-0349">Heme</keyword>
<dbReference type="Proteomes" id="UP001194468">
    <property type="component" value="Unassembled WGS sequence"/>
</dbReference>
<evidence type="ECO:0000256" key="11">
    <source>
        <dbReference type="ARBA" id="ARBA00023033"/>
    </source>
</evidence>
<dbReference type="InterPro" id="IPR001128">
    <property type="entry name" value="Cyt_P450"/>
</dbReference>
<dbReference type="GO" id="GO:0020037">
    <property type="term" value="F:heme binding"/>
    <property type="evidence" value="ECO:0007669"/>
    <property type="project" value="InterPro"/>
</dbReference>
<dbReference type="InterPro" id="IPR002403">
    <property type="entry name" value="Cyt_P450_E_grp-IV"/>
</dbReference>
<evidence type="ECO:0000256" key="6">
    <source>
        <dbReference type="ARBA" id="ARBA00022692"/>
    </source>
</evidence>
<accession>A0AAD4BPG4</accession>
<evidence type="ECO:0000256" key="5">
    <source>
        <dbReference type="ARBA" id="ARBA00022617"/>
    </source>
</evidence>
<sequence>MLVSRIPPISVFDAVVAGTAIWAFLKLVRMSRQRVRTTRLRGPPSPSFMFGVGKILMEAEDPASIYESWADEYGAAYEAPAALGRRRVILYDPKAIAHFHAKQTWTYVRTPLSKKAFERGFGRGIFWADGESHIRQRKSLTPAFSIAAIRHLTPIFYDSAYKVKGAWNALMESSGEDGAIIDVQNWMNYISLDTIGLAGFSHNFGALDGKHASVTEIFDSFTLSTPASAINIGVGLLADVFPSLIRLPTRRQRLLRKLNDAMEEISNVLLARTKQDMDAGIVSDKEEKSVIGLLIKGQRSESEFHLSKEEVLAQMKVLLIAGYETTAISATWALIELSRNPDIQTKLRNELIELGPADPTYDQLSNGLPYLDAVVHETLRIHAPVREATRIADEDDVIPLSEPVRTKSGQLVENLSIAKGTAISIPIASVNTSAIVWGEDAKVFNPSRWLEDDHGNSGIPAKAKEVQGHRHLLTFSDGPRICLGKNFAVTEFKAVLSVLVKNFVFELRDGRETKIEMGRGFLPRPRVAGEVGCKTPLRVRPYTG</sequence>
<evidence type="ECO:0000256" key="12">
    <source>
        <dbReference type="ARBA" id="ARBA00023136"/>
    </source>
</evidence>
<dbReference type="PRINTS" id="PR00465">
    <property type="entry name" value="EP450IV"/>
</dbReference>
<comment type="subcellular location">
    <subcellularLocation>
        <location evidence="2">Membrane</location>
    </subcellularLocation>
</comment>
<dbReference type="InterPro" id="IPR017972">
    <property type="entry name" value="Cyt_P450_CS"/>
</dbReference>
<dbReference type="InterPro" id="IPR036396">
    <property type="entry name" value="Cyt_P450_sf"/>
</dbReference>
<evidence type="ECO:0000256" key="2">
    <source>
        <dbReference type="ARBA" id="ARBA00004370"/>
    </source>
</evidence>
<dbReference type="PANTHER" id="PTHR24305">
    <property type="entry name" value="CYTOCHROME P450"/>
    <property type="match status" value="1"/>
</dbReference>
<dbReference type="PANTHER" id="PTHR24305:SF166">
    <property type="entry name" value="CYTOCHROME P450 12A4, MITOCHONDRIAL-RELATED"/>
    <property type="match status" value="1"/>
</dbReference>
<comment type="cofactor">
    <cofactor evidence="1 13">
        <name>heme</name>
        <dbReference type="ChEBI" id="CHEBI:30413"/>
    </cofactor>
</comment>
<evidence type="ECO:0000256" key="13">
    <source>
        <dbReference type="PIRSR" id="PIRSR602403-1"/>
    </source>
</evidence>
<evidence type="ECO:0000256" key="4">
    <source>
        <dbReference type="ARBA" id="ARBA00010617"/>
    </source>
</evidence>
<keyword evidence="11 14" id="KW-0503">Monooxygenase</keyword>